<sequence>MIKERPTAIPLADGTASVLVSKSYVFLPRIPIVKRYTHTQHLPIQIKIETILNGIKKLRHLVFAT</sequence>
<protein>
    <submittedName>
        <fullName evidence="1">Uncharacterized protein</fullName>
    </submittedName>
</protein>
<reference evidence="1 2" key="1">
    <citation type="journal article" date="2014" name="Genome Announc.">
        <title>Draft Genome Sequences of Marine Flavobacterium Nonlabens Strains NR17, NR24, NR27, NR32, NR33, and Ara13.</title>
        <authorList>
            <person name="Nakanishi M."/>
            <person name="Meirelles P."/>
            <person name="Suzuki R."/>
            <person name="Takatani N."/>
            <person name="Mino S."/>
            <person name="Suda W."/>
            <person name="Oshima K."/>
            <person name="Hattori M."/>
            <person name="Ohkuma M."/>
            <person name="Hosokawa M."/>
            <person name="Miyashita K."/>
            <person name="Thompson F.L."/>
            <person name="Niwa A."/>
            <person name="Sawabe T."/>
            <person name="Sawabe T."/>
        </authorList>
    </citation>
    <scope>NUCLEOTIDE SEQUENCE [LARGE SCALE GENOMIC DNA]</scope>
    <source>
        <strain evidence="2">JCM19314</strain>
    </source>
</reference>
<proteinExistence type="predicted"/>
<evidence type="ECO:0000313" key="1">
    <source>
        <dbReference type="EMBL" id="GAL00510.1"/>
    </source>
</evidence>
<name>A0A090QBS5_NONUL</name>
<evidence type="ECO:0000313" key="2">
    <source>
        <dbReference type="Proteomes" id="UP000029226"/>
    </source>
</evidence>
<dbReference type="EMBL" id="BBMM01000005">
    <property type="protein sequence ID" value="GAL00510.1"/>
    <property type="molecule type" value="Genomic_DNA"/>
</dbReference>
<accession>A0A090QBS5</accession>
<dbReference type="Proteomes" id="UP000029226">
    <property type="component" value="Unassembled WGS sequence"/>
</dbReference>
<comment type="caution">
    <text evidence="1">The sequence shown here is derived from an EMBL/GenBank/DDBJ whole genome shotgun (WGS) entry which is preliminary data.</text>
</comment>
<dbReference type="AlphaFoldDB" id="A0A090QBS5"/>
<organism evidence="1 2">
    <name type="scientific">Nonlabens ulvanivorans</name>
    <name type="common">Persicivirga ulvanivorans</name>
    <dbReference type="NCBI Taxonomy" id="906888"/>
    <lineage>
        <taxon>Bacteria</taxon>
        <taxon>Pseudomonadati</taxon>
        <taxon>Bacteroidota</taxon>
        <taxon>Flavobacteriia</taxon>
        <taxon>Flavobacteriales</taxon>
        <taxon>Flavobacteriaceae</taxon>
        <taxon>Nonlabens</taxon>
    </lineage>
</organism>
<gene>
    <name evidence="1" type="ORF">JCM19314_2118</name>
</gene>